<evidence type="ECO:0000313" key="4">
    <source>
        <dbReference type="EMBL" id="MDI6450187.1"/>
    </source>
</evidence>
<dbReference type="PANTHER" id="PTHR44591">
    <property type="entry name" value="STRESS RESPONSE REGULATOR PROTEIN 1"/>
    <property type="match status" value="1"/>
</dbReference>
<name>A0AAW6TX11_9BACT</name>
<accession>A0AAW6TX11</accession>
<evidence type="ECO:0000259" key="3">
    <source>
        <dbReference type="PROSITE" id="PS50110"/>
    </source>
</evidence>
<dbReference type="CDD" id="cd17569">
    <property type="entry name" value="REC_HupR-like"/>
    <property type="match status" value="1"/>
</dbReference>
<evidence type="ECO:0000256" key="2">
    <source>
        <dbReference type="PROSITE-ProRule" id="PRU00169"/>
    </source>
</evidence>
<gene>
    <name evidence="4" type="ORF">QJ522_14095</name>
</gene>
<evidence type="ECO:0000256" key="1">
    <source>
        <dbReference type="ARBA" id="ARBA00022553"/>
    </source>
</evidence>
<dbReference type="SUPFAM" id="SSF52172">
    <property type="entry name" value="CheY-like"/>
    <property type="match status" value="1"/>
</dbReference>
<feature type="modified residue" description="4-aspartylphosphate" evidence="2">
    <location>
        <position position="55"/>
    </location>
</feature>
<reference evidence="4" key="1">
    <citation type="submission" date="2023-05" db="EMBL/GenBank/DDBJ databases">
        <title>Anaerotaeda fermentans gen. nov., sp. nov., a novel anaerobic planctomycete of the new family within the order Sedimentisphaerales isolated from Taman Peninsula, Russia.</title>
        <authorList>
            <person name="Khomyakova M.A."/>
            <person name="Merkel A.Y."/>
            <person name="Slobodkin A.I."/>
        </authorList>
    </citation>
    <scope>NUCLEOTIDE SEQUENCE</scope>
    <source>
        <strain evidence="4">M17dextr</strain>
    </source>
</reference>
<dbReference type="AlphaFoldDB" id="A0AAW6TX11"/>
<organism evidence="4 5">
    <name type="scientific">Anaerobaca lacustris</name>
    <dbReference type="NCBI Taxonomy" id="3044600"/>
    <lineage>
        <taxon>Bacteria</taxon>
        <taxon>Pseudomonadati</taxon>
        <taxon>Planctomycetota</taxon>
        <taxon>Phycisphaerae</taxon>
        <taxon>Sedimentisphaerales</taxon>
        <taxon>Anaerobacaceae</taxon>
        <taxon>Anaerobaca</taxon>
    </lineage>
</organism>
<dbReference type="GO" id="GO:0000160">
    <property type="term" value="P:phosphorelay signal transduction system"/>
    <property type="evidence" value="ECO:0007669"/>
    <property type="project" value="InterPro"/>
</dbReference>
<proteinExistence type="predicted"/>
<dbReference type="Proteomes" id="UP001431776">
    <property type="component" value="Unassembled WGS sequence"/>
</dbReference>
<dbReference type="SMART" id="SM00448">
    <property type="entry name" value="REC"/>
    <property type="match status" value="1"/>
</dbReference>
<keyword evidence="5" id="KW-1185">Reference proteome</keyword>
<sequence>MNEKRTILFVDDEVRLLRSLEQAMLDEPYDTLYAESGAEALKLLEDNEVHVIVTDMRMPEMSGLALLKIVKEEYPHIVRLVLSGYTQVTTLLTAINQGEIFRFITKPWKMEKEFKTVLAQAVEYYNLQAERDRLVAESAALKDRLVETGITE</sequence>
<dbReference type="Gene3D" id="3.40.50.2300">
    <property type="match status" value="1"/>
</dbReference>
<comment type="caution">
    <text evidence="4">The sequence shown here is derived from an EMBL/GenBank/DDBJ whole genome shotgun (WGS) entry which is preliminary data.</text>
</comment>
<dbReference type="InterPro" id="IPR011006">
    <property type="entry name" value="CheY-like_superfamily"/>
</dbReference>
<dbReference type="Pfam" id="PF00072">
    <property type="entry name" value="Response_reg"/>
    <property type="match status" value="1"/>
</dbReference>
<dbReference type="InterPro" id="IPR001789">
    <property type="entry name" value="Sig_transdc_resp-reg_receiver"/>
</dbReference>
<keyword evidence="1 2" id="KW-0597">Phosphoprotein</keyword>
<dbReference type="EMBL" id="JASCXX010000017">
    <property type="protein sequence ID" value="MDI6450187.1"/>
    <property type="molecule type" value="Genomic_DNA"/>
</dbReference>
<feature type="domain" description="Response regulatory" evidence="3">
    <location>
        <begin position="6"/>
        <end position="121"/>
    </location>
</feature>
<evidence type="ECO:0000313" key="5">
    <source>
        <dbReference type="Proteomes" id="UP001431776"/>
    </source>
</evidence>
<protein>
    <submittedName>
        <fullName evidence="4">Response regulator</fullName>
    </submittedName>
</protein>
<dbReference type="PANTHER" id="PTHR44591:SF19">
    <property type="entry name" value="TWO-COMPONENT RESPONSE REGULATOR-RELATED"/>
    <property type="match status" value="1"/>
</dbReference>
<dbReference type="PROSITE" id="PS50110">
    <property type="entry name" value="RESPONSE_REGULATORY"/>
    <property type="match status" value="1"/>
</dbReference>
<dbReference type="RefSeq" id="WP_349245596.1">
    <property type="nucleotide sequence ID" value="NZ_JASCXX010000017.1"/>
</dbReference>
<dbReference type="InterPro" id="IPR050595">
    <property type="entry name" value="Bact_response_regulator"/>
</dbReference>